<sequence>MLTRIIHVKNPLLKPYIQYFLFFQSEKNETISYTTFPNINLCLSIYRNNSVDFKNEKLVNQIDVETSNSSIKSYFAGFHRKALSVKIENFMDEICVLFYPSALRAFTNVNFNELMNSNEAFQLAFNSSNYFILEKLFEEIELEKRATILENFLLQQLVISNHSVKIKTILQFIHNQENINYGVQEIAKHFQISEATLYRLCINELGQSPKNYIKTVRFRKVLNDILIHQNELTKIAYTHNFFDQAHLIKDFKQISGITPKQTNHKISVLDNELIWIYEEK</sequence>
<keyword evidence="2" id="KW-0238">DNA-binding</keyword>
<evidence type="ECO:0000259" key="4">
    <source>
        <dbReference type="PROSITE" id="PS01124"/>
    </source>
</evidence>
<dbReference type="Pfam" id="PF20240">
    <property type="entry name" value="DUF6597"/>
    <property type="match status" value="1"/>
</dbReference>
<dbReference type="AlphaFoldDB" id="A0AAJ1QFY1"/>
<reference evidence="5" key="2">
    <citation type="journal article" date="2022" name="Sci. Total Environ.">
        <title>Prevalence, transmission, and molecular epidemiology of tet(X)-positive bacteria among humans, animals, and environmental niches in China: An epidemiological, and genomic-based study.</title>
        <authorList>
            <person name="Dong N."/>
            <person name="Zeng Y."/>
            <person name="Cai C."/>
            <person name="Sun C."/>
            <person name="Lu J."/>
            <person name="Liu C."/>
            <person name="Zhou H."/>
            <person name="Sun Q."/>
            <person name="Shu L."/>
            <person name="Wang H."/>
            <person name="Wang Y."/>
            <person name="Wang S."/>
            <person name="Wu C."/>
            <person name="Chan E.W."/>
            <person name="Chen G."/>
            <person name="Shen Z."/>
            <person name="Chen S."/>
            <person name="Zhang R."/>
        </authorList>
    </citation>
    <scope>NUCLEOTIDE SEQUENCE</scope>
    <source>
        <strain evidence="5">R655-4</strain>
    </source>
</reference>
<evidence type="ECO:0000256" key="1">
    <source>
        <dbReference type="ARBA" id="ARBA00023015"/>
    </source>
</evidence>
<feature type="domain" description="HTH araC/xylS-type" evidence="4">
    <location>
        <begin position="167"/>
        <end position="265"/>
    </location>
</feature>
<dbReference type="GO" id="GO:0043565">
    <property type="term" value="F:sequence-specific DNA binding"/>
    <property type="evidence" value="ECO:0007669"/>
    <property type="project" value="InterPro"/>
</dbReference>
<dbReference type="Gene3D" id="1.10.10.60">
    <property type="entry name" value="Homeodomain-like"/>
    <property type="match status" value="1"/>
</dbReference>
<dbReference type="InterPro" id="IPR046532">
    <property type="entry name" value="DUF6597"/>
</dbReference>
<organism evidence="5 6">
    <name type="scientific">Empedobacter brevis</name>
    <dbReference type="NCBI Taxonomy" id="247"/>
    <lineage>
        <taxon>Bacteria</taxon>
        <taxon>Pseudomonadati</taxon>
        <taxon>Bacteroidota</taxon>
        <taxon>Flavobacteriia</taxon>
        <taxon>Flavobacteriales</taxon>
        <taxon>Weeksellaceae</taxon>
        <taxon>Empedobacter</taxon>
    </lineage>
</organism>
<dbReference type="RefSeq" id="WP_159154660.1">
    <property type="nucleotide sequence ID" value="NZ_CP013210.1"/>
</dbReference>
<accession>A0AAJ1QFY1</accession>
<proteinExistence type="predicted"/>
<name>A0AAJ1QFY1_9FLAO</name>
<reference evidence="5" key="1">
    <citation type="submission" date="2020-06" db="EMBL/GenBank/DDBJ databases">
        <authorList>
            <person name="Dong N."/>
        </authorList>
    </citation>
    <scope>NUCLEOTIDE SEQUENCE</scope>
    <source>
        <strain evidence="5">R655-4</strain>
    </source>
</reference>
<dbReference type="Proteomes" id="UP001170959">
    <property type="component" value="Unassembled WGS sequence"/>
</dbReference>
<keyword evidence="1" id="KW-0805">Transcription regulation</keyword>
<dbReference type="PROSITE" id="PS01124">
    <property type="entry name" value="HTH_ARAC_FAMILY_2"/>
    <property type="match status" value="1"/>
</dbReference>
<dbReference type="InterPro" id="IPR050204">
    <property type="entry name" value="AraC_XylS_family_regulators"/>
</dbReference>
<dbReference type="PANTHER" id="PTHR46796:SF13">
    <property type="entry name" value="HTH-TYPE TRANSCRIPTIONAL ACTIVATOR RHAS"/>
    <property type="match status" value="1"/>
</dbReference>
<comment type="caution">
    <text evidence="5">The sequence shown here is derived from an EMBL/GenBank/DDBJ whole genome shotgun (WGS) entry which is preliminary data.</text>
</comment>
<dbReference type="PANTHER" id="PTHR46796">
    <property type="entry name" value="HTH-TYPE TRANSCRIPTIONAL ACTIVATOR RHAS-RELATED"/>
    <property type="match status" value="1"/>
</dbReference>
<dbReference type="EMBL" id="JACAGJ010000006">
    <property type="protein sequence ID" value="MDM1073284.1"/>
    <property type="molecule type" value="Genomic_DNA"/>
</dbReference>
<dbReference type="GO" id="GO:0003700">
    <property type="term" value="F:DNA-binding transcription factor activity"/>
    <property type="evidence" value="ECO:0007669"/>
    <property type="project" value="InterPro"/>
</dbReference>
<gene>
    <name evidence="5" type="ORF">HX001_12405</name>
</gene>
<dbReference type="Pfam" id="PF12833">
    <property type="entry name" value="HTH_18"/>
    <property type="match status" value="1"/>
</dbReference>
<keyword evidence="3" id="KW-0804">Transcription</keyword>
<evidence type="ECO:0000313" key="5">
    <source>
        <dbReference type="EMBL" id="MDM1073284.1"/>
    </source>
</evidence>
<dbReference type="SMART" id="SM00342">
    <property type="entry name" value="HTH_ARAC"/>
    <property type="match status" value="1"/>
</dbReference>
<evidence type="ECO:0000256" key="3">
    <source>
        <dbReference type="ARBA" id="ARBA00023163"/>
    </source>
</evidence>
<evidence type="ECO:0000256" key="2">
    <source>
        <dbReference type="ARBA" id="ARBA00023125"/>
    </source>
</evidence>
<protein>
    <submittedName>
        <fullName evidence="5">Helix-turn-helix transcriptional regulator</fullName>
    </submittedName>
</protein>
<evidence type="ECO:0000313" key="6">
    <source>
        <dbReference type="Proteomes" id="UP001170959"/>
    </source>
</evidence>
<dbReference type="InterPro" id="IPR018060">
    <property type="entry name" value="HTH_AraC"/>
</dbReference>